<dbReference type="RefSeq" id="WP_319838107.1">
    <property type="nucleotide sequence ID" value="NZ_CP137624.1"/>
</dbReference>
<evidence type="ECO:0000313" key="2">
    <source>
        <dbReference type="Proteomes" id="UP001322664"/>
    </source>
</evidence>
<accession>A0ABZ0RZF3</accession>
<dbReference type="Proteomes" id="UP001322664">
    <property type="component" value="Chromosome"/>
</dbReference>
<name>A0ABZ0RZF3_9BACI</name>
<evidence type="ECO:0000313" key="1">
    <source>
        <dbReference type="EMBL" id="WPK13632.1"/>
    </source>
</evidence>
<organism evidence="1 2">
    <name type="scientific">Lysinibacillus louembei</name>
    <dbReference type="NCBI Taxonomy" id="1470088"/>
    <lineage>
        <taxon>Bacteria</taxon>
        <taxon>Bacillati</taxon>
        <taxon>Bacillota</taxon>
        <taxon>Bacilli</taxon>
        <taxon>Bacillales</taxon>
        <taxon>Bacillaceae</taxon>
        <taxon>Lysinibacillus</taxon>
    </lineage>
</organism>
<keyword evidence="2" id="KW-1185">Reference proteome</keyword>
<protein>
    <submittedName>
        <fullName evidence="1">Uncharacterized protein</fullName>
    </submittedName>
</protein>
<reference evidence="1 2" key="1">
    <citation type="submission" date="2023-09" db="EMBL/GenBank/DDBJ databases">
        <authorList>
            <person name="Page C.A."/>
            <person name="Perez-Diaz I.M."/>
        </authorList>
    </citation>
    <scope>NUCLEOTIDE SEQUENCE [LARGE SCALE GENOMIC DNA]</scope>
    <source>
        <strain evidence="1 2">Ll15</strain>
    </source>
</reference>
<gene>
    <name evidence="1" type="ORF">R6U77_08205</name>
</gene>
<proteinExistence type="predicted"/>
<dbReference type="EMBL" id="CP137624">
    <property type="protein sequence ID" value="WPK13632.1"/>
    <property type="molecule type" value="Genomic_DNA"/>
</dbReference>
<sequence length="50" mass="5493">MNNKAITSMYSIALIGSLIGIIVIPMQAMAKTAQQIDSQFTDLNYRSLCL</sequence>